<dbReference type="InterPro" id="IPR036102">
    <property type="entry name" value="OsmC/Ohrsf"/>
</dbReference>
<dbReference type="Proteomes" id="UP000597341">
    <property type="component" value="Unassembled WGS sequence"/>
</dbReference>
<evidence type="ECO:0000313" key="2">
    <source>
        <dbReference type="Proteomes" id="UP000597341"/>
    </source>
</evidence>
<dbReference type="SUPFAM" id="SSF82784">
    <property type="entry name" value="OsmC-like"/>
    <property type="match status" value="1"/>
</dbReference>
<evidence type="ECO:0008006" key="3">
    <source>
        <dbReference type="Google" id="ProtNLM"/>
    </source>
</evidence>
<dbReference type="Gene3D" id="3.30.300.20">
    <property type="match status" value="1"/>
</dbReference>
<accession>A0ABQ3HKM9</accession>
<keyword evidence="2" id="KW-1185">Reference proteome</keyword>
<dbReference type="Pfam" id="PF02566">
    <property type="entry name" value="OsmC"/>
    <property type="match status" value="1"/>
</dbReference>
<gene>
    <name evidence="1" type="ORF">GCM10011376_16070</name>
</gene>
<evidence type="ECO:0000313" key="1">
    <source>
        <dbReference type="EMBL" id="GHE16997.1"/>
    </source>
</evidence>
<organism evidence="1 2">
    <name type="scientific">Nocardioides flavus</name>
    <name type="common">ex Wang et al. 2016</name>
    <dbReference type="NCBI Taxonomy" id="2058780"/>
    <lineage>
        <taxon>Bacteria</taxon>
        <taxon>Bacillati</taxon>
        <taxon>Actinomycetota</taxon>
        <taxon>Actinomycetes</taxon>
        <taxon>Propionibacteriales</taxon>
        <taxon>Nocardioidaceae</taxon>
        <taxon>Nocardioides</taxon>
    </lineage>
</organism>
<dbReference type="InterPro" id="IPR003718">
    <property type="entry name" value="OsmC/Ohr_fam"/>
</dbReference>
<comment type="caution">
    <text evidence="1">The sequence shown here is derived from an EMBL/GenBank/DDBJ whole genome shotgun (WGS) entry which is preliminary data.</text>
</comment>
<proteinExistence type="predicted"/>
<dbReference type="EMBL" id="BNAD01000003">
    <property type="protein sequence ID" value="GHE16997.1"/>
    <property type="molecule type" value="Genomic_DNA"/>
</dbReference>
<sequence length="139" mass="14113">MDLSPLGVRASAGTLRGSEGVVLHHTWTVEGVVAGPATNGAQLLHLSVALCVLNDTYREAERLGIHVAGVAVEADGGFDGAWCSTGIAYSVTVDSRAPAEDLARLLAVVDDVAEIPRALRAGAAVSPASADTGTDLRPG</sequence>
<protein>
    <recommendedName>
        <fullName evidence="3">OsmC-like protein</fullName>
    </recommendedName>
</protein>
<dbReference type="InterPro" id="IPR015946">
    <property type="entry name" value="KH_dom-like_a/b"/>
</dbReference>
<reference evidence="2" key="1">
    <citation type="journal article" date="2019" name="Int. J. Syst. Evol. Microbiol.">
        <title>The Global Catalogue of Microorganisms (GCM) 10K type strain sequencing project: providing services to taxonomists for standard genome sequencing and annotation.</title>
        <authorList>
            <consortium name="The Broad Institute Genomics Platform"/>
            <consortium name="The Broad Institute Genome Sequencing Center for Infectious Disease"/>
            <person name="Wu L."/>
            <person name="Ma J."/>
        </authorList>
    </citation>
    <scope>NUCLEOTIDE SEQUENCE [LARGE SCALE GENOMIC DNA]</scope>
    <source>
        <strain evidence="2">CGMCC 1.12791</strain>
    </source>
</reference>
<dbReference type="RefSeq" id="WP_191278871.1">
    <property type="nucleotide sequence ID" value="NZ_BNAD01000003.1"/>
</dbReference>
<name>A0ABQ3HKM9_9ACTN</name>